<reference evidence="1" key="1">
    <citation type="submission" date="2022-08" db="EMBL/GenBank/DDBJ databases">
        <title>Genome Sequence of Lecanicillium fungicola.</title>
        <authorList>
            <person name="Buettner E."/>
        </authorList>
    </citation>
    <scope>NUCLEOTIDE SEQUENCE</scope>
    <source>
        <strain evidence="1">Babe33</strain>
    </source>
</reference>
<evidence type="ECO:0000313" key="2">
    <source>
        <dbReference type="Proteomes" id="UP001143910"/>
    </source>
</evidence>
<gene>
    <name evidence="1" type="ORF">NQ176_g2171</name>
</gene>
<dbReference type="Proteomes" id="UP001143910">
    <property type="component" value="Unassembled WGS sequence"/>
</dbReference>
<sequence>MASAHPRPAGLPASSNGTPIKKRKVRKGTQSCWECKRRKIRCTFAAPTDSICDGCKSRQTKCISQEYQDEPPSAGRKVDRIKRMESIIEGLVKHNKSPSTGEKDVLGGNQDSKDSVLTATQDVSDAEDSKAVNKRDSSPSFFIPMGVETSSPRDLCRYLISLWPNQSDLDYILDAQVSISVLLHCVVCQPYEGYFEKYIAPARQLLQRPTEDLHPVLAARNMLLLVTLLISVPPSTIDENPSLRKNHRSLTVRVFNAATRLVTSNDDLMGSIEGIECAMLECMYLVNLGNLRRAWLANRRGMVLAQMMGMQTGKSTSSIVVLDHKTLDRVRPDYMWFRLVCADRHLSLLLGLPQATTENVFAAPGILESHPPLERFERIMTVACSLILQRNIAESNDLETTYEIDKTLQRASTLLPPQWWLMATPDAISVSARDDTAFKETVRLMNQFIYHHLLVQLHLPYMMVHSTADPRYDYSKMTVANSARAILTRFTAFHGTIISTAYCRCMDFIAFIAATTLCMAHIEARRQHAWPTAG</sequence>
<accession>A0ACC1NPJ4</accession>
<evidence type="ECO:0000313" key="1">
    <source>
        <dbReference type="EMBL" id="KAJ2981195.1"/>
    </source>
</evidence>
<comment type="caution">
    <text evidence="1">The sequence shown here is derived from an EMBL/GenBank/DDBJ whole genome shotgun (WGS) entry which is preliminary data.</text>
</comment>
<protein>
    <submittedName>
        <fullName evidence="1">Uncharacterized protein</fullName>
    </submittedName>
</protein>
<keyword evidence="2" id="KW-1185">Reference proteome</keyword>
<organism evidence="1 2">
    <name type="scientific">Zarea fungicola</name>
    <dbReference type="NCBI Taxonomy" id="93591"/>
    <lineage>
        <taxon>Eukaryota</taxon>
        <taxon>Fungi</taxon>
        <taxon>Dikarya</taxon>
        <taxon>Ascomycota</taxon>
        <taxon>Pezizomycotina</taxon>
        <taxon>Sordariomycetes</taxon>
        <taxon>Hypocreomycetidae</taxon>
        <taxon>Hypocreales</taxon>
        <taxon>Cordycipitaceae</taxon>
        <taxon>Zarea</taxon>
    </lineage>
</organism>
<dbReference type="EMBL" id="JANJQO010000146">
    <property type="protein sequence ID" value="KAJ2981195.1"/>
    <property type="molecule type" value="Genomic_DNA"/>
</dbReference>
<name>A0ACC1NPJ4_9HYPO</name>
<proteinExistence type="predicted"/>